<evidence type="ECO:0000256" key="3">
    <source>
        <dbReference type="SAM" id="Phobius"/>
    </source>
</evidence>
<evidence type="ECO:0000256" key="2">
    <source>
        <dbReference type="SAM" id="MobiDB-lite"/>
    </source>
</evidence>
<organism evidence="4 5">
    <name type="scientific">Lachnellula cervina</name>
    <dbReference type="NCBI Taxonomy" id="1316786"/>
    <lineage>
        <taxon>Eukaryota</taxon>
        <taxon>Fungi</taxon>
        <taxon>Dikarya</taxon>
        <taxon>Ascomycota</taxon>
        <taxon>Pezizomycotina</taxon>
        <taxon>Leotiomycetes</taxon>
        <taxon>Helotiales</taxon>
        <taxon>Lachnaceae</taxon>
        <taxon>Lachnellula</taxon>
    </lineage>
</organism>
<keyword evidence="3" id="KW-1133">Transmembrane helix</keyword>
<evidence type="ECO:0008006" key="6">
    <source>
        <dbReference type="Google" id="ProtNLM"/>
    </source>
</evidence>
<evidence type="ECO:0000313" key="4">
    <source>
        <dbReference type="EMBL" id="TVY58853.1"/>
    </source>
</evidence>
<sequence>MEEEKLLLDRELAESNKEEGNMPARATRPSRQQSVGRSHYRAWKILWPWVAHCVLLMVSFGALLRSMIIKNSLPANCLEARRQWCTSIRVSKALSPLTENFICLAIVMNPVPERIHFERSRGSFNRSSSRFKGPPSPAVDLAWDEITDYGALSISEDVYEKLNASKNAVKIPLKYGGGRQAYFEVFHQLHCLQQFLNRSSSHVELLGMRFADYLLTDQRNLWQHTYPDYYTEAGESIKQNNEEWHNHMDHCTEMLRQKLVCDADVQVLTYNWIKGHEAPHPNFNTPRQCRSFEDVQSYALNMTMDGSKIPGGRLAKPKNGSVREYDEPPFDPLDDGLPSQ</sequence>
<gene>
    <name evidence="4" type="ORF">LCER1_G001668</name>
</gene>
<evidence type="ECO:0000256" key="1">
    <source>
        <dbReference type="ARBA" id="ARBA00035112"/>
    </source>
</evidence>
<name>A0A7D8UW50_9HELO</name>
<keyword evidence="3" id="KW-0812">Transmembrane</keyword>
<proteinExistence type="inferred from homology"/>
<accession>A0A7D8UW50</accession>
<reference evidence="4 5" key="1">
    <citation type="submission" date="2018-05" db="EMBL/GenBank/DDBJ databases">
        <title>Whole genome sequencing for identification of molecular markers to develop diagnostic detection tools for the regulated plant pathogen Lachnellula willkommii.</title>
        <authorList>
            <person name="Giroux E."/>
            <person name="Bilodeau G."/>
        </authorList>
    </citation>
    <scope>NUCLEOTIDE SEQUENCE [LARGE SCALE GENOMIC DNA]</scope>
    <source>
        <strain evidence="4 5">CBS 625.97</strain>
    </source>
</reference>
<keyword evidence="5" id="KW-1185">Reference proteome</keyword>
<evidence type="ECO:0000313" key="5">
    <source>
        <dbReference type="Proteomes" id="UP000481288"/>
    </source>
</evidence>
<dbReference type="InterPro" id="IPR021765">
    <property type="entry name" value="UstYa-like"/>
</dbReference>
<dbReference type="GO" id="GO:0043386">
    <property type="term" value="P:mycotoxin biosynthetic process"/>
    <property type="evidence" value="ECO:0007669"/>
    <property type="project" value="InterPro"/>
</dbReference>
<feature type="region of interest" description="Disordered" evidence="2">
    <location>
        <begin position="306"/>
        <end position="340"/>
    </location>
</feature>
<dbReference type="Proteomes" id="UP000481288">
    <property type="component" value="Unassembled WGS sequence"/>
</dbReference>
<dbReference type="Pfam" id="PF11807">
    <property type="entry name" value="UstYa"/>
    <property type="match status" value="1"/>
</dbReference>
<comment type="similarity">
    <text evidence="1">Belongs to the ustYa family.</text>
</comment>
<dbReference type="OrthoDB" id="3687641at2759"/>
<protein>
    <recommendedName>
        <fullName evidence="6">Cyclochlorotine biosynthesis protein O</fullName>
    </recommendedName>
</protein>
<feature type="transmembrane region" description="Helical" evidence="3">
    <location>
        <begin position="45"/>
        <end position="64"/>
    </location>
</feature>
<comment type="caution">
    <text evidence="4">The sequence shown here is derived from an EMBL/GenBank/DDBJ whole genome shotgun (WGS) entry which is preliminary data.</text>
</comment>
<dbReference type="PANTHER" id="PTHR33365:SF12">
    <property type="entry name" value="TAT PATHWAY SIGNAL SEQUENCE"/>
    <property type="match status" value="1"/>
</dbReference>
<dbReference type="EMBL" id="QGMG01000023">
    <property type="protein sequence ID" value="TVY58853.1"/>
    <property type="molecule type" value="Genomic_DNA"/>
</dbReference>
<dbReference type="PANTHER" id="PTHR33365">
    <property type="entry name" value="YALI0B05434P"/>
    <property type="match status" value="1"/>
</dbReference>
<dbReference type="AlphaFoldDB" id="A0A7D8UW50"/>
<keyword evidence="3" id="KW-0472">Membrane</keyword>